<dbReference type="Pfam" id="PF00378">
    <property type="entry name" value="ECH_1"/>
    <property type="match status" value="1"/>
</dbReference>
<proteinExistence type="predicted"/>
<dbReference type="PANTHER" id="PTHR11941">
    <property type="entry name" value="ENOYL-COA HYDRATASE-RELATED"/>
    <property type="match status" value="1"/>
</dbReference>
<evidence type="ECO:0008006" key="3">
    <source>
        <dbReference type="Google" id="ProtNLM"/>
    </source>
</evidence>
<evidence type="ECO:0000313" key="1">
    <source>
        <dbReference type="EMBL" id="AWB35255.1"/>
    </source>
</evidence>
<dbReference type="GO" id="GO:0003824">
    <property type="term" value="F:catalytic activity"/>
    <property type="evidence" value="ECO:0007669"/>
    <property type="project" value="UniProtKB-ARBA"/>
</dbReference>
<dbReference type="OrthoDB" id="9113337at2"/>
<dbReference type="PANTHER" id="PTHR11941:SF54">
    <property type="entry name" value="ENOYL-COA HYDRATASE, MITOCHONDRIAL"/>
    <property type="match status" value="1"/>
</dbReference>
<name>A0A2R4XN93_9BURK</name>
<sequence length="227" mass="24800">MLDTSLQTQILTLTLNGPSSVNALNEQNYEALHVALADARDHPDVRAVVIAASGRKAFCAGADLKEYADRDPHEAEQLQMKFLLRMLIDLIEFPKPVVAAVQAPAIGAGMMLACACDEIVMAEETWMSLPEAQINIPAPIAAVIVGRRVRLGVMHALLQRADRISSAQSVAQGLVDELAPAQDVCEKARQRLSVYSGISPQVYDVNKRWLNRGLREQLENASRAVHI</sequence>
<keyword evidence="2" id="KW-1185">Reference proteome</keyword>
<dbReference type="EMBL" id="CP028901">
    <property type="protein sequence ID" value="AWB35255.1"/>
    <property type="molecule type" value="Genomic_DNA"/>
</dbReference>
<evidence type="ECO:0000313" key="2">
    <source>
        <dbReference type="Proteomes" id="UP000244571"/>
    </source>
</evidence>
<reference evidence="1 2" key="1">
    <citation type="submission" date="2018-04" db="EMBL/GenBank/DDBJ databases">
        <title>Bordetella sp. HZ20 isolated from seawater.</title>
        <authorList>
            <person name="Sun C."/>
        </authorList>
    </citation>
    <scope>NUCLEOTIDE SEQUENCE [LARGE SCALE GENOMIC DNA]</scope>
    <source>
        <strain evidence="1 2">HZ20</strain>
    </source>
</reference>
<dbReference type="CDD" id="cd06558">
    <property type="entry name" value="crotonase-like"/>
    <property type="match status" value="1"/>
</dbReference>
<dbReference type="GO" id="GO:0006635">
    <property type="term" value="P:fatty acid beta-oxidation"/>
    <property type="evidence" value="ECO:0007669"/>
    <property type="project" value="TreeGrafter"/>
</dbReference>
<protein>
    <recommendedName>
        <fullName evidence="3">Enoyl-CoA hydratase</fullName>
    </recommendedName>
</protein>
<dbReference type="SUPFAM" id="SSF52096">
    <property type="entry name" value="ClpP/crotonase"/>
    <property type="match status" value="1"/>
</dbReference>
<dbReference type="RefSeq" id="WP_108622664.1">
    <property type="nucleotide sequence ID" value="NZ_CP028901.1"/>
</dbReference>
<dbReference type="InterPro" id="IPR029045">
    <property type="entry name" value="ClpP/crotonase-like_dom_sf"/>
</dbReference>
<dbReference type="InterPro" id="IPR001753">
    <property type="entry name" value="Enoyl-CoA_hydra/iso"/>
</dbReference>
<dbReference type="KEGG" id="boz:DBV39_17620"/>
<accession>A0A2R4XN93</accession>
<dbReference type="Proteomes" id="UP000244571">
    <property type="component" value="Chromosome"/>
</dbReference>
<dbReference type="AlphaFoldDB" id="A0A2R4XN93"/>
<gene>
    <name evidence="1" type="ORF">DBV39_17620</name>
</gene>
<organism evidence="1 2">
    <name type="scientific">Orrella marina</name>
    <dbReference type="NCBI Taxonomy" id="2163011"/>
    <lineage>
        <taxon>Bacteria</taxon>
        <taxon>Pseudomonadati</taxon>
        <taxon>Pseudomonadota</taxon>
        <taxon>Betaproteobacteria</taxon>
        <taxon>Burkholderiales</taxon>
        <taxon>Alcaligenaceae</taxon>
        <taxon>Orrella</taxon>
    </lineage>
</organism>
<dbReference type="Gene3D" id="3.90.226.10">
    <property type="entry name" value="2-enoyl-CoA Hydratase, Chain A, domain 1"/>
    <property type="match status" value="1"/>
</dbReference>